<name>A0A812KDT8_SYMPI</name>
<evidence type="ECO:0000313" key="3">
    <source>
        <dbReference type="Proteomes" id="UP000649617"/>
    </source>
</evidence>
<reference evidence="2" key="1">
    <citation type="submission" date="2021-02" db="EMBL/GenBank/DDBJ databases">
        <authorList>
            <person name="Dougan E. K."/>
            <person name="Rhodes N."/>
            <person name="Thang M."/>
            <person name="Chan C."/>
        </authorList>
    </citation>
    <scope>NUCLEOTIDE SEQUENCE</scope>
</reference>
<organism evidence="2 3">
    <name type="scientific">Symbiodinium pilosum</name>
    <name type="common">Dinoflagellate</name>
    <dbReference type="NCBI Taxonomy" id="2952"/>
    <lineage>
        <taxon>Eukaryota</taxon>
        <taxon>Sar</taxon>
        <taxon>Alveolata</taxon>
        <taxon>Dinophyceae</taxon>
        <taxon>Suessiales</taxon>
        <taxon>Symbiodiniaceae</taxon>
        <taxon>Symbiodinium</taxon>
    </lineage>
</organism>
<protein>
    <submittedName>
        <fullName evidence="2">Uncharacterized protein</fullName>
    </submittedName>
</protein>
<comment type="caution">
    <text evidence="2">The sequence shown here is derived from an EMBL/GenBank/DDBJ whole genome shotgun (WGS) entry which is preliminary data.</text>
</comment>
<dbReference type="EMBL" id="CAJNIZ010003370">
    <property type="protein sequence ID" value="CAE7221792.1"/>
    <property type="molecule type" value="Genomic_DNA"/>
</dbReference>
<dbReference type="Proteomes" id="UP000649617">
    <property type="component" value="Unassembled WGS sequence"/>
</dbReference>
<feature type="region of interest" description="Disordered" evidence="1">
    <location>
        <begin position="1"/>
        <end position="30"/>
    </location>
</feature>
<keyword evidence="3" id="KW-1185">Reference proteome</keyword>
<gene>
    <name evidence="2" type="ORF">SPIL2461_LOCUS2958</name>
</gene>
<accession>A0A812KDT8</accession>
<sequence>MPTSLAACTPLAGNDSCKSKKQGASRVRPAAASQPEYRCMSWRSISKSDELAKFRERTSSWSSVLSPGKLLCGSQRQICVVMRSFK</sequence>
<evidence type="ECO:0000313" key="2">
    <source>
        <dbReference type="EMBL" id="CAE7221792.1"/>
    </source>
</evidence>
<evidence type="ECO:0000256" key="1">
    <source>
        <dbReference type="SAM" id="MobiDB-lite"/>
    </source>
</evidence>
<dbReference type="AlphaFoldDB" id="A0A812KDT8"/>
<proteinExistence type="predicted"/>